<comment type="caution">
    <text evidence="4">The sequence shown here is derived from an EMBL/GenBank/DDBJ whole genome shotgun (WGS) entry which is preliminary data.</text>
</comment>
<evidence type="ECO:0000259" key="3">
    <source>
        <dbReference type="Pfam" id="PF00350"/>
    </source>
</evidence>
<evidence type="ECO:0000313" key="5">
    <source>
        <dbReference type="Proteomes" id="UP000219947"/>
    </source>
</evidence>
<feature type="compositionally biased region" description="Polar residues" evidence="1">
    <location>
        <begin position="389"/>
        <end position="399"/>
    </location>
</feature>
<dbReference type="GO" id="GO:0005829">
    <property type="term" value="C:cytosol"/>
    <property type="evidence" value="ECO:0007669"/>
    <property type="project" value="TreeGrafter"/>
</dbReference>
<dbReference type="Gene3D" id="3.40.50.300">
    <property type="entry name" value="P-loop containing nucleotide triphosphate hydrolases"/>
    <property type="match status" value="1"/>
</dbReference>
<dbReference type="InterPro" id="IPR005662">
    <property type="entry name" value="GTPase_Era-like"/>
</dbReference>
<keyword evidence="2" id="KW-1133">Transmembrane helix</keyword>
<feature type="region of interest" description="Disordered" evidence="1">
    <location>
        <begin position="385"/>
        <end position="407"/>
    </location>
</feature>
<dbReference type="EMBL" id="PDEV01000001">
    <property type="protein sequence ID" value="PEN16953.1"/>
    <property type="molecule type" value="Genomic_DNA"/>
</dbReference>
<feature type="transmembrane region" description="Helical" evidence="2">
    <location>
        <begin position="482"/>
        <end position="507"/>
    </location>
</feature>
<keyword evidence="2" id="KW-0472">Membrane</keyword>
<dbReference type="AlphaFoldDB" id="A0A2A8D827"/>
<dbReference type="SUPFAM" id="SSF52540">
    <property type="entry name" value="P-loop containing nucleoside triphosphate hydrolases"/>
    <property type="match status" value="1"/>
</dbReference>
<name>A0A2A8D827_9MICC</name>
<gene>
    <name evidence="4" type="ORF">CRM92_02660</name>
</gene>
<dbReference type="RefSeq" id="WP_098042312.1">
    <property type="nucleotide sequence ID" value="NZ_CAURLQ010000004.1"/>
</dbReference>
<accession>A0A2A8D827</accession>
<feature type="transmembrane region" description="Helical" evidence="2">
    <location>
        <begin position="527"/>
        <end position="547"/>
    </location>
</feature>
<organism evidence="4 5">
    <name type="scientific">Rothia dentocariosa</name>
    <dbReference type="NCBI Taxonomy" id="2047"/>
    <lineage>
        <taxon>Bacteria</taxon>
        <taxon>Bacillati</taxon>
        <taxon>Actinomycetota</taxon>
        <taxon>Actinomycetes</taxon>
        <taxon>Micrococcales</taxon>
        <taxon>Micrococcaceae</taxon>
        <taxon>Rothia</taxon>
    </lineage>
</organism>
<reference evidence="4" key="1">
    <citation type="submission" date="2017-10" db="EMBL/GenBank/DDBJ databases">
        <title>Kefir isolates.</title>
        <authorList>
            <person name="Kim Y."/>
            <person name="Blasche S."/>
        </authorList>
    </citation>
    <scope>NUCLEOTIDE SEQUENCE [LARGE SCALE GENOMIC DNA]</scope>
    <source>
        <strain evidence="4">OG2-2</strain>
    </source>
</reference>
<dbReference type="InterPro" id="IPR027417">
    <property type="entry name" value="P-loop_NTPase"/>
</dbReference>
<dbReference type="Pfam" id="PF00350">
    <property type="entry name" value="Dynamin_N"/>
    <property type="match status" value="1"/>
</dbReference>
<keyword evidence="5" id="KW-1185">Reference proteome</keyword>
<feature type="domain" description="Dynamin N-terminal" evidence="3">
    <location>
        <begin position="60"/>
        <end position="237"/>
    </location>
</feature>
<dbReference type="InterPro" id="IPR045063">
    <property type="entry name" value="Dynamin_N"/>
</dbReference>
<keyword evidence="2" id="KW-0812">Transmembrane</keyword>
<dbReference type="PANTHER" id="PTHR42698:SF1">
    <property type="entry name" value="GTPASE ERA, MITOCHONDRIAL"/>
    <property type="match status" value="1"/>
</dbReference>
<dbReference type="GO" id="GO:0000028">
    <property type="term" value="P:ribosomal small subunit assembly"/>
    <property type="evidence" value="ECO:0007669"/>
    <property type="project" value="TreeGrafter"/>
</dbReference>
<dbReference type="GO" id="GO:0043024">
    <property type="term" value="F:ribosomal small subunit binding"/>
    <property type="evidence" value="ECO:0007669"/>
    <property type="project" value="TreeGrafter"/>
</dbReference>
<protein>
    <recommendedName>
        <fullName evidence="3">Dynamin N-terminal domain-containing protein</fullName>
    </recommendedName>
</protein>
<evidence type="ECO:0000256" key="1">
    <source>
        <dbReference type="SAM" id="MobiDB-lite"/>
    </source>
</evidence>
<dbReference type="GO" id="GO:0005525">
    <property type="term" value="F:GTP binding"/>
    <property type="evidence" value="ECO:0007669"/>
    <property type="project" value="InterPro"/>
</dbReference>
<dbReference type="PANTHER" id="PTHR42698">
    <property type="entry name" value="GTPASE ERA"/>
    <property type="match status" value="1"/>
</dbReference>
<evidence type="ECO:0000256" key="2">
    <source>
        <dbReference type="SAM" id="Phobius"/>
    </source>
</evidence>
<dbReference type="Proteomes" id="UP000219947">
    <property type="component" value="Unassembled WGS sequence"/>
</dbReference>
<dbReference type="GO" id="GO:0019843">
    <property type="term" value="F:rRNA binding"/>
    <property type="evidence" value="ECO:0007669"/>
    <property type="project" value="TreeGrafter"/>
</dbReference>
<sequence>MNSSLASATPRGSFEERALRLHDALGLGLDVIPDTVQENASATLSRVMERRQLSAEHTIIGFFGATGSGKSTLFNTIAGMPLARTAVTRPTTSEIQAAIWGRDGSGELLDWLKIEHRVYPEENESIRQIRTQTQNSAADSAAPHEIVEPVPGMWNKLKTAVGRGQTRTRSGGLILLDLPDLDSVEHHHREQVERMLSYVDVLVWVLDPQKYADAAVHHDFLDPLSTRGHRMVCVLNQADTLDSHEVPQVLDALTELLEADGITPLLITAPFALSAHTGEGVSALRSLLGRVAAEKNAAYERTEAQLYAIRRDLADYQGGEAPLHEPDYAVDELTEGCFQACGAVEVLDAAEASYRRRAVANTGWIATRWVAKFRADPLKRLHLGDDTAGTHSASESAPQKSPMHLTASSLPPLTAAQQAALAQAARGYGESVAQNIEAPWKQRIQNAALTREQDFPEAFERAIARVDYNTTQSRFWWKLLNAVQWIAFLSLLGGVAWLTAMAFASYLQIPLPPAPVPEGSPVPVPTLLLILGVLLGILGAVLGRALVNVSARAYRRSLRTRMIQQCENAAQQVVVAPVLTECEKLRRYRQALT</sequence>
<evidence type="ECO:0000313" key="4">
    <source>
        <dbReference type="EMBL" id="PEN16953.1"/>
    </source>
</evidence>
<proteinExistence type="predicted"/>